<comment type="similarity">
    <text evidence="2">Belongs to the CFAP300 family.</text>
</comment>
<dbReference type="Proteomes" id="UP000002630">
    <property type="component" value="Linkage Group LG26"/>
</dbReference>
<comment type="subcellular location">
    <subcellularLocation>
        <location evidence="1">Cytoplasm</location>
        <location evidence="1">Cytoskeleton</location>
        <location evidence="1">Cilium axoneme</location>
    </subcellularLocation>
</comment>
<evidence type="ECO:0000256" key="3">
    <source>
        <dbReference type="ARBA" id="ARBA00022174"/>
    </source>
</evidence>
<evidence type="ECO:0000256" key="7">
    <source>
        <dbReference type="SAM" id="MobiDB-lite"/>
    </source>
</evidence>
<evidence type="ECO:0000256" key="6">
    <source>
        <dbReference type="ARBA" id="ARBA00023273"/>
    </source>
</evidence>
<keyword evidence="6" id="KW-0966">Cell projection</keyword>
<feature type="compositionally biased region" description="Polar residues" evidence="7">
    <location>
        <begin position="225"/>
        <end position="248"/>
    </location>
</feature>
<evidence type="ECO:0000256" key="4">
    <source>
        <dbReference type="ARBA" id="ARBA00022490"/>
    </source>
</evidence>
<dbReference type="EMBL" id="FN648916">
    <property type="protein sequence ID" value="CBN77806.1"/>
    <property type="molecule type" value="Genomic_DNA"/>
</dbReference>
<dbReference type="eggNOG" id="ENOG502QUFH">
    <property type="taxonomic scope" value="Eukaryota"/>
</dbReference>
<sequence>MTQGLMDGQDVLPSARVHYDFKMTRESGDPFFDQKEIKESLRQWGMEDTLTLTQVQFCPTFMVHEETTFLRQLLTFIVDNPTKPRGTKTSVESVQWERLKCTAMSMDFFNCLIDKGIVSKTGNMRGCFPDVFDGVTVSDKLRELLVNPDSENADAFSPAQQEELLFHVFRVLAVGGGVCQPDDSLEPYTKAAKALYKDLVSVQKNASTGKLEIAASKVYRVTEASTANNHNGNDASKNNPESAISSSEGSNGAVVGSDGDGGGGGMSSFWKGKCAPSESSSPHSTCLVVVDLAKKRASVLRKEFLPFW</sequence>
<dbReference type="PANTHER" id="PTHR31078:SF1">
    <property type="entry name" value="CILIA- AND FLAGELLA-ASSOCIATED PROTEIN 300"/>
    <property type="match status" value="1"/>
</dbReference>
<organism evidence="8 9">
    <name type="scientific">Ectocarpus siliculosus</name>
    <name type="common">Brown alga</name>
    <name type="synonym">Conferva siliculosa</name>
    <dbReference type="NCBI Taxonomy" id="2880"/>
    <lineage>
        <taxon>Eukaryota</taxon>
        <taxon>Sar</taxon>
        <taxon>Stramenopiles</taxon>
        <taxon>Ochrophyta</taxon>
        <taxon>PX clade</taxon>
        <taxon>Phaeophyceae</taxon>
        <taxon>Ectocarpales</taxon>
        <taxon>Ectocarpaceae</taxon>
        <taxon>Ectocarpus</taxon>
    </lineage>
</organism>
<gene>
    <name evidence="8" type="ORF">Esi_0069_0088</name>
</gene>
<dbReference type="InParanoid" id="D8LRP5"/>
<evidence type="ECO:0000256" key="2">
    <source>
        <dbReference type="ARBA" id="ARBA00009205"/>
    </source>
</evidence>
<dbReference type="OrthoDB" id="10259249at2759"/>
<feature type="region of interest" description="Disordered" evidence="7">
    <location>
        <begin position="225"/>
        <end position="258"/>
    </location>
</feature>
<protein>
    <recommendedName>
        <fullName evidence="3">Cilia- and flagella-associated protein 300</fullName>
    </recommendedName>
</protein>
<dbReference type="AlphaFoldDB" id="D8LRP5"/>
<evidence type="ECO:0000313" key="9">
    <source>
        <dbReference type="Proteomes" id="UP000002630"/>
    </source>
</evidence>
<dbReference type="EMBL" id="FN649751">
    <property type="protein sequence ID" value="CBN77806.1"/>
    <property type="molecule type" value="Genomic_DNA"/>
</dbReference>
<name>D8LRP5_ECTSI</name>
<reference evidence="8 9" key="1">
    <citation type="journal article" date="2010" name="Nature">
        <title>The Ectocarpus genome and the independent evolution of multicellularity in brown algae.</title>
        <authorList>
            <person name="Cock J.M."/>
            <person name="Sterck L."/>
            <person name="Rouze P."/>
            <person name="Scornet D."/>
            <person name="Allen A.E."/>
            <person name="Amoutzias G."/>
            <person name="Anthouard V."/>
            <person name="Artiguenave F."/>
            <person name="Aury J.M."/>
            <person name="Badger J.H."/>
            <person name="Beszteri B."/>
            <person name="Billiau K."/>
            <person name="Bonnet E."/>
            <person name="Bothwell J.H."/>
            <person name="Bowler C."/>
            <person name="Boyen C."/>
            <person name="Brownlee C."/>
            <person name="Carrano C.J."/>
            <person name="Charrier B."/>
            <person name="Cho G.Y."/>
            <person name="Coelho S.M."/>
            <person name="Collen J."/>
            <person name="Corre E."/>
            <person name="Da Silva C."/>
            <person name="Delage L."/>
            <person name="Delaroque N."/>
            <person name="Dittami S.M."/>
            <person name="Doulbeau S."/>
            <person name="Elias M."/>
            <person name="Farnham G."/>
            <person name="Gachon C.M."/>
            <person name="Gschloessl B."/>
            <person name="Heesch S."/>
            <person name="Jabbari K."/>
            <person name="Jubin C."/>
            <person name="Kawai H."/>
            <person name="Kimura K."/>
            <person name="Kloareg B."/>
            <person name="Kupper F.C."/>
            <person name="Lang D."/>
            <person name="Le Bail A."/>
            <person name="Leblanc C."/>
            <person name="Lerouge P."/>
            <person name="Lohr M."/>
            <person name="Lopez P.J."/>
            <person name="Martens C."/>
            <person name="Maumus F."/>
            <person name="Michel G."/>
            <person name="Miranda-Saavedra D."/>
            <person name="Morales J."/>
            <person name="Moreau H."/>
            <person name="Motomura T."/>
            <person name="Nagasato C."/>
            <person name="Napoli C.A."/>
            <person name="Nelson D.R."/>
            <person name="Nyvall-Collen P."/>
            <person name="Peters A.F."/>
            <person name="Pommier C."/>
            <person name="Potin P."/>
            <person name="Poulain J."/>
            <person name="Quesneville H."/>
            <person name="Read B."/>
            <person name="Rensing S.A."/>
            <person name="Ritter A."/>
            <person name="Rousvoal S."/>
            <person name="Samanta M."/>
            <person name="Samson G."/>
            <person name="Schroeder D.C."/>
            <person name="Segurens B."/>
            <person name="Strittmatter M."/>
            <person name="Tonon T."/>
            <person name="Tregear J.W."/>
            <person name="Valentin K."/>
            <person name="von Dassow P."/>
            <person name="Yamagishi T."/>
            <person name="Van de Peer Y."/>
            <person name="Wincker P."/>
        </authorList>
    </citation>
    <scope>NUCLEOTIDE SEQUENCE [LARGE SCALE GENOMIC DNA]</scope>
    <source>
        <strain evidence="9">Ec32 / CCAP1310/4</strain>
    </source>
</reference>
<evidence type="ECO:0000256" key="1">
    <source>
        <dbReference type="ARBA" id="ARBA00004430"/>
    </source>
</evidence>
<dbReference type="InterPro" id="IPR029416">
    <property type="entry name" value="CFAP300"/>
</dbReference>
<keyword evidence="5" id="KW-0206">Cytoskeleton</keyword>
<accession>D8LRP5</accession>
<evidence type="ECO:0000313" key="8">
    <source>
        <dbReference type="EMBL" id="CBN77806.1"/>
    </source>
</evidence>
<keyword evidence="4" id="KW-0963">Cytoplasm</keyword>
<dbReference type="GO" id="GO:0005930">
    <property type="term" value="C:axoneme"/>
    <property type="evidence" value="ECO:0007669"/>
    <property type="project" value="UniProtKB-SubCell"/>
</dbReference>
<dbReference type="STRING" id="2880.D8LRP5"/>
<dbReference type="Pfam" id="PF14926">
    <property type="entry name" value="CFAP300"/>
    <property type="match status" value="1"/>
</dbReference>
<dbReference type="PANTHER" id="PTHR31078">
    <property type="entry name" value="CILIA- AND FLAGELLA-ASSOCIATED PROTEIN 300"/>
    <property type="match status" value="1"/>
</dbReference>
<keyword evidence="9" id="KW-1185">Reference proteome</keyword>
<proteinExistence type="inferred from homology"/>
<evidence type="ECO:0000256" key="5">
    <source>
        <dbReference type="ARBA" id="ARBA00023212"/>
    </source>
</evidence>